<protein>
    <submittedName>
        <fullName evidence="1">Uncharacterized protein</fullName>
    </submittedName>
</protein>
<evidence type="ECO:0000313" key="1">
    <source>
        <dbReference type="EMBL" id="MGE17560.1"/>
    </source>
</evidence>
<sequence length="81" mass="9357">MILISSVNTGEITEKTNKVLDMLYEYNIPILYGFSEEVRVLRNCVNCNINDDYDESDYNFMVYGDAVLNMVKNYLLLDIAS</sequence>
<gene>
    <name evidence="1" type="ORF">D9D43_29480</name>
</gene>
<evidence type="ECO:0000313" key="2">
    <source>
        <dbReference type="Proteomes" id="UP000272336"/>
    </source>
</evidence>
<dbReference type="RefSeq" id="WP_060682048.1">
    <property type="nucleotide sequence ID" value="NZ_JAFCYT010000091.1"/>
</dbReference>
<proteinExistence type="predicted"/>
<comment type="caution">
    <text evidence="1">The sequence shown here is derived from an EMBL/GenBank/DDBJ whole genome shotgun (WGS) entry which is preliminary data.</text>
</comment>
<dbReference type="AlphaFoldDB" id="A0A1V3VH32"/>
<reference evidence="1 2" key="1">
    <citation type="submission" date="2018-10" db="EMBL/GenBank/DDBJ databases">
        <authorList>
            <consortium name="NARMS: The National Antimicrobial Resistance Monitoring System"/>
        </authorList>
    </citation>
    <scope>NUCLEOTIDE SEQUENCE [LARGE SCALE GENOMIC DNA]</scope>
    <source>
        <strain evidence="1 2">CVM N17EC0060</strain>
    </source>
</reference>
<organism evidence="1 2">
    <name type="scientific">Escherichia coli</name>
    <dbReference type="NCBI Taxonomy" id="562"/>
    <lineage>
        <taxon>Bacteria</taxon>
        <taxon>Pseudomonadati</taxon>
        <taxon>Pseudomonadota</taxon>
        <taxon>Gammaproteobacteria</taxon>
        <taxon>Enterobacterales</taxon>
        <taxon>Enterobacteriaceae</taxon>
        <taxon>Escherichia</taxon>
    </lineage>
</organism>
<dbReference type="EMBL" id="RNLZ01000181">
    <property type="protein sequence ID" value="MGE17560.1"/>
    <property type="molecule type" value="Genomic_DNA"/>
</dbReference>
<dbReference type="Proteomes" id="UP000272336">
    <property type="component" value="Unassembled WGS sequence"/>
</dbReference>
<accession>A0A1V3VH32</accession>
<name>A0A1V3VH32_ECOLX</name>